<feature type="compositionally biased region" description="Low complexity" evidence="2">
    <location>
        <begin position="275"/>
        <end position="285"/>
    </location>
</feature>
<accession>A0AAF0J5T6</accession>
<feature type="domain" description="GDP/GTP exchange factor Sec2 N-terminal" evidence="3">
    <location>
        <begin position="133"/>
        <end position="268"/>
    </location>
</feature>
<dbReference type="GO" id="GO:0005085">
    <property type="term" value="F:guanyl-nucleotide exchange factor activity"/>
    <property type="evidence" value="ECO:0007669"/>
    <property type="project" value="InterPro"/>
</dbReference>
<feature type="compositionally biased region" description="Basic and acidic residues" evidence="2">
    <location>
        <begin position="611"/>
        <end position="631"/>
    </location>
</feature>
<dbReference type="GO" id="GO:0006887">
    <property type="term" value="P:exocytosis"/>
    <property type="evidence" value="ECO:0007669"/>
    <property type="project" value="TreeGrafter"/>
</dbReference>
<feature type="compositionally biased region" description="Low complexity" evidence="2">
    <location>
        <begin position="18"/>
        <end position="28"/>
    </location>
</feature>
<feature type="compositionally biased region" description="Basic and acidic residues" evidence="2">
    <location>
        <begin position="1"/>
        <end position="17"/>
    </location>
</feature>
<dbReference type="GO" id="GO:0051286">
    <property type="term" value="C:cell tip"/>
    <property type="evidence" value="ECO:0007669"/>
    <property type="project" value="TreeGrafter"/>
</dbReference>
<dbReference type="PANTHER" id="PTHR14430:SF0">
    <property type="entry name" value="SEC2P DOMAIN-CONTAINING PROTEIN"/>
    <property type="match status" value="1"/>
</dbReference>
<dbReference type="SUPFAM" id="SSF144284">
    <property type="entry name" value="Sec2 N-terminal region"/>
    <property type="match status" value="1"/>
</dbReference>
<organism evidence="4 5">
    <name type="scientific">Malassezia cuniculi</name>
    <dbReference type="NCBI Taxonomy" id="948313"/>
    <lineage>
        <taxon>Eukaryota</taxon>
        <taxon>Fungi</taxon>
        <taxon>Dikarya</taxon>
        <taxon>Basidiomycota</taxon>
        <taxon>Ustilaginomycotina</taxon>
        <taxon>Malasseziomycetes</taxon>
        <taxon>Malasseziales</taxon>
        <taxon>Malasseziaceae</taxon>
        <taxon>Malassezia</taxon>
    </lineage>
</organism>
<feature type="compositionally biased region" description="Acidic residues" evidence="2">
    <location>
        <begin position="588"/>
        <end position="604"/>
    </location>
</feature>
<dbReference type="Proteomes" id="UP001219933">
    <property type="component" value="Chromosome 1"/>
</dbReference>
<dbReference type="PANTHER" id="PTHR14430">
    <property type="entry name" value="RABIN3-RELATED"/>
    <property type="match status" value="1"/>
</dbReference>
<dbReference type="InterPro" id="IPR040351">
    <property type="entry name" value="RAB3IL/RAB3IP/Sec2"/>
</dbReference>
<proteinExistence type="predicted"/>
<feature type="region of interest" description="Disordered" evidence="2">
    <location>
        <begin position="579"/>
        <end position="703"/>
    </location>
</feature>
<sequence length="741" mass="80810">MAKKDKAQAASDAREASEAAAAAAAAAATEETTPHTVESAVDDAQSDTVAPVDATESNTTENTGKEAENTADAAAASNASGANEQSSPVKESDRAAFSWKAPPEMSAEERVQDLMNQVTGLNAKLVTSFNRISDLEDDLTIAHTRILENTTRIAELNKERDQYMNALNTGLLVEKAHVVSEMQRMMERVVDETAQRGKAESDRTRIEAELEELSASLFGEANKMVAVERLERARAEAKSEQLQQSLRDTERMMSEQQALMHELQSRMATEASDETQSASHAPTSTAASDAILSINTVPYHEFLSFLSHLRQQHQQLAPYFTMRARGIDWTLTSSSNMPAIGGISSPSNSLVLSGSGVPVRHRDYPHLPASAEQLIQLQSHTSLPFIRRSLDEDTEPCLRLGAAPGLNWLSRRQTNAALLEGNLIIEPLFAGGKIPDEGRLRAEHANHPPVHCTLCGVAMLNVGYVPPDQPRSSLSISERAIESRRSLPALFQSFRRGSHPSESVQTEEIFVHADAPKLPQTQLPIPTHYFRISDNASNRYMLCPHHCLHRLRSVCSYWTFVRTLERAIVLEGKVMPDVPGITHRSIEEDSDDGFEEASEGDADESYASKEAAAKEDAPSKEAAGEEATKEEASEDTSGEEAAKDATKEATEEGTDKAAGDAGEGVTDEATAPAVEEPEKAADVVKLPPLPPRPVPPRTSFPLHGNRNDLSWEENLWAEIMSLKESMFKARCAIDLDKLEGV</sequence>
<dbReference type="Gene3D" id="6.10.140.910">
    <property type="match status" value="1"/>
</dbReference>
<dbReference type="GO" id="GO:0070319">
    <property type="term" value="C:Golgi to plasma membrane transport vesicle"/>
    <property type="evidence" value="ECO:0007669"/>
    <property type="project" value="TreeGrafter"/>
</dbReference>
<feature type="compositionally biased region" description="Pro residues" evidence="2">
    <location>
        <begin position="687"/>
        <end position="698"/>
    </location>
</feature>
<evidence type="ECO:0000256" key="1">
    <source>
        <dbReference type="ARBA" id="ARBA00023054"/>
    </source>
</evidence>
<feature type="region of interest" description="Disordered" evidence="2">
    <location>
        <begin position="252"/>
        <end position="285"/>
    </location>
</feature>
<reference evidence="4" key="1">
    <citation type="submission" date="2023-03" db="EMBL/GenBank/DDBJ databases">
        <title>Mating type loci evolution in Malassezia.</title>
        <authorList>
            <person name="Coelho M.A."/>
        </authorList>
    </citation>
    <scope>NUCLEOTIDE SEQUENCE</scope>
    <source>
        <strain evidence="4">CBS 11721</strain>
    </source>
</reference>
<keyword evidence="5" id="KW-1185">Reference proteome</keyword>
<gene>
    <name evidence="4" type="ORF">MCUN1_000581</name>
</gene>
<dbReference type="AlphaFoldDB" id="A0AAF0J5T6"/>
<evidence type="ECO:0000259" key="3">
    <source>
        <dbReference type="Pfam" id="PF06428"/>
    </source>
</evidence>
<feature type="compositionally biased region" description="Basic and acidic residues" evidence="2">
    <location>
        <begin position="640"/>
        <end position="658"/>
    </location>
</feature>
<feature type="compositionally biased region" description="Low complexity" evidence="2">
    <location>
        <begin position="70"/>
        <end position="87"/>
    </location>
</feature>
<evidence type="ECO:0000256" key="2">
    <source>
        <dbReference type="SAM" id="MobiDB-lite"/>
    </source>
</evidence>
<dbReference type="EMBL" id="CP119877">
    <property type="protein sequence ID" value="WFD33764.1"/>
    <property type="molecule type" value="Genomic_DNA"/>
</dbReference>
<name>A0AAF0J5T6_9BASI</name>
<dbReference type="CDD" id="cd21044">
    <property type="entry name" value="Rab11BD_RAB3IP_like"/>
    <property type="match status" value="1"/>
</dbReference>
<evidence type="ECO:0000313" key="5">
    <source>
        <dbReference type="Proteomes" id="UP001219933"/>
    </source>
</evidence>
<dbReference type="InterPro" id="IPR009449">
    <property type="entry name" value="Sec2_N"/>
</dbReference>
<protein>
    <recommendedName>
        <fullName evidence="3">GDP/GTP exchange factor Sec2 N-terminal domain-containing protein</fullName>
    </recommendedName>
</protein>
<feature type="region of interest" description="Disordered" evidence="2">
    <location>
        <begin position="1"/>
        <end position="97"/>
    </location>
</feature>
<dbReference type="Pfam" id="PF06428">
    <property type="entry name" value="Sec2p"/>
    <property type="match status" value="1"/>
</dbReference>
<evidence type="ECO:0000313" key="4">
    <source>
        <dbReference type="EMBL" id="WFD33764.1"/>
    </source>
</evidence>
<keyword evidence="1" id="KW-0175">Coiled coil</keyword>